<evidence type="ECO:0000256" key="3">
    <source>
        <dbReference type="SAM" id="Phobius"/>
    </source>
</evidence>
<keyword evidence="3" id="KW-1133">Transmembrane helix</keyword>
<keyword evidence="3" id="KW-0472">Membrane</keyword>
<evidence type="ECO:0000256" key="1">
    <source>
        <dbReference type="ARBA" id="ARBA00012493"/>
    </source>
</evidence>
<dbReference type="Gene3D" id="3.30.420.10">
    <property type="entry name" value="Ribonuclease H-like superfamily/Ribonuclease H"/>
    <property type="match status" value="1"/>
</dbReference>
<dbReference type="STRING" id="32264.A0A158P5C6"/>
<proteinExistence type="predicted"/>
<dbReference type="Pfam" id="PF17921">
    <property type="entry name" value="Integrase_H2C2"/>
    <property type="match status" value="1"/>
</dbReference>
<dbReference type="EMBL" id="CAEY01000546">
    <property type="status" value="NOT_ANNOTATED_CDS"/>
    <property type="molecule type" value="Genomic_DNA"/>
</dbReference>
<evidence type="ECO:0000313" key="6">
    <source>
        <dbReference type="Proteomes" id="UP000015104"/>
    </source>
</evidence>
<dbReference type="FunFam" id="3.30.420.10:FF:000032">
    <property type="entry name" value="Retrovirus-related Pol polyprotein from transposon 297-like Protein"/>
    <property type="match status" value="1"/>
</dbReference>
<dbReference type="InterPro" id="IPR050951">
    <property type="entry name" value="Retrovirus_Pol_polyprotein"/>
</dbReference>
<accession>A0A158P5C6</accession>
<dbReference type="EnsemblMetazoa" id="tetur21g03453.1">
    <property type="protein sequence ID" value="tetur21g03453.1"/>
    <property type="gene ID" value="tetur21g03453"/>
</dbReference>
<dbReference type="Pfam" id="PF00665">
    <property type="entry name" value="rve"/>
    <property type="match status" value="1"/>
</dbReference>
<feature type="region of interest" description="Disordered" evidence="2">
    <location>
        <begin position="417"/>
        <end position="444"/>
    </location>
</feature>
<dbReference type="InterPro" id="IPR012337">
    <property type="entry name" value="RNaseH-like_sf"/>
</dbReference>
<dbReference type="GO" id="GO:0003964">
    <property type="term" value="F:RNA-directed DNA polymerase activity"/>
    <property type="evidence" value="ECO:0007669"/>
    <property type="project" value="UniProtKB-EC"/>
</dbReference>
<sequence>MQNVLQNEQLKTEQENDPYIRSLKCEIENKAVKPIKTQRKLERYKIDEGIVYRIVKRPYETSWNIVVPSNLRQQIIQAYHDDVLSGHVGFQRTYEKITAKYYWPKMTTHINDYVKKCAVCQANKRGPLMLEAPLQSITSSHPFEKIGIDMLGPLPLSAGKQYIIVCTDYFTRWAETRSTKNQKATTIARFIIEQIMSRHGSPKIIISDQGRYFISKIIKEINYFLKTDHYLSSPYHPQTNGLVEKTNQTLTRMITHYVQENPRWDLVLPMITFAYNTANNTSTKASPFYLIYGREPKLPIDVAIERQQKPSNPYSVNKYVTFVEEQWPEIREMAMNFTNSAKESQKFRHDRDKDFEFFREGDKVMLKNDLKETKFSPLFKGPYVVEKRIGETTYEIRNLGEKADKKKAHIHRLKKYYEPDKPNGSTTGRRVTRSMTGNHREKKKSCCSGENAKTLLCLLLILNLFPSHFAFSIAPFINWKNSNKPIVKGQITHNIMIAIKAPCPEIKILTSRQLGIAPDDNEPDVQDPLLCPTDFACLALTPNGTLKLLETERPFNQIDIIDKNQRRAIKQSCTLSPNTNCAKSSKNACLTANGDHYVAKFEEETAYCYNEKRNLTTECEECTVSTPKDCPVCPVCSILQSRVIDCAVQSPPELLSDIKNLQRITDQVCQQTTETSVFQPLSKLCPVKRRTKRVGPLVALGIYVAVTSIVGVISSTLPAYNLWTNMEQDDAIDKIWEDLDNKFKQDQNLINAIQNLTSNQQKLANEMKKMHDRMDTYFKYSPLSLLATSKTMIELSAIKSKLELAERDVKNKKLSDQFLKIFNITLECGADCPTEMATDFNCEFEKRNGTSRLKIKFDSPVIDTNKIIYRADPFRLIHHNESHYCNKVYRGPKYVIWRNNSICPFNPEDIENEDNLIINPDDNDCINSDDKTLDEFWKTENCTEKIKRADVQIKVANEELYIYCFNTNITIFDITKPCPIYPFRITKDTVFTIGKTFYNVTHVKMTINATETLKINLLLNPTMSSFELKPIVIERFDAVNFVRRHSTNPLVQLIGVTGLMSFISLLCLFIGCKIRNKRTTYVQPNRKTQNFVGLVTRGTIIKAKNPKNYNVDHLY</sequence>
<feature type="compositionally biased region" description="Polar residues" evidence="2">
    <location>
        <begin position="423"/>
        <end position="437"/>
    </location>
</feature>
<keyword evidence="3" id="KW-0812">Transmembrane</keyword>
<evidence type="ECO:0000313" key="5">
    <source>
        <dbReference type="EnsemblMetazoa" id="tetur21g03453.1"/>
    </source>
</evidence>
<dbReference type="GO" id="GO:0015074">
    <property type="term" value="P:DNA integration"/>
    <property type="evidence" value="ECO:0007669"/>
    <property type="project" value="InterPro"/>
</dbReference>
<evidence type="ECO:0000259" key="4">
    <source>
        <dbReference type="PROSITE" id="PS50994"/>
    </source>
</evidence>
<dbReference type="PROSITE" id="PS50994">
    <property type="entry name" value="INTEGRASE"/>
    <property type="match status" value="1"/>
</dbReference>
<dbReference type="PANTHER" id="PTHR37984">
    <property type="entry name" value="PROTEIN CBG26694"/>
    <property type="match status" value="1"/>
</dbReference>
<dbReference type="AlphaFoldDB" id="A0A158P5C6"/>
<feature type="transmembrane region" description="Helical" evidence="3">
    <location>
        <begin position="1050"/>
        <end position="1071"/>
    </location>
</feature>
<dbReference type="InterPro" id="IPR041588">
    <property type="entry name" value="Integrase_H2C2"/>
</dbReference>
<dbReference type="GO" id="GO:0003676">
    <property type="term" value="F:nucleic acid binding"/>
    <property type="evidence" value="ECO:0007669"/>
    <property type="project" value="InterPro"/>
</dbReference>
<dbReference type="SUPFAM" id="SSF53098">
    <property type="entry name" value="Ribonuclease H-like"/>
    <property type="match status" value="1"/>
</dbReference>
<feature type="domain" description="Integrase catalytic" evidence="4">
    <location>
        <begin position="138"/>
        <end position="295"/>
    </location>
</feature>
<dbReference type="Proteomes" id="UP000015104">
    <property type="component" value="Unassembled WGS sequence"/>
</dbReference>
<dbReference type="InterPro" id="IPR036397">
    <property type="entry name" value="RNaseH_sf"/>
</dbReference>
<protein>
    <recommendedName>
        <fullName evidence="1">RNA-directed DNA polymerase</fullName>
        <ecNumber evidence="1">2.7.7.49</ecNumber>
    </recommendedName>
</protein>
<keyword evidence="6" id="KW-1185">Reference proteome</keyword>
<dbReference type="FunFam" id="1.10.340.70:FF:000001">
    <property type="entry name" value="Retrovirus-related Pol polyprotein from transposon gypsy-like Protein"/>
    <property type="match status" value="1"/>
</dbReference>
<dbReference type="InterPro" id="IPR001584">
    <property type="entry name" value="Integrase_cat-core"/>
</dbReference>
<name>A0A158P5C6_TETUR</name>
<dbReference type="Gene3D" id="1.10.340.70">
    <property type="match status" value="1"/>
</dbReference>
<organism evidence="5 6">
    <name type="scientific">Tetranychus urticae</name>
    <name type="common">Two-spotted spider mite</name>
    <dbReference type="NCBI Taxonomy" id="32264"/>
    <lineage>
        <taxon>Eukaryota</taxon>
        <taxon>Metazoa</taxon>
        <taxon>Ecdysozoa</taxon>
        <taxon>Arthropoda</taxon>
        <taxon>Chelicerata</taxon>
        <taxon>Arachnida</taxon>
        <taxon>Acari</taxon>
        <taxon>Acariformes</taxon>
        <taxon>Trombidiformes</taxon>
        <taxon>Prostigmata</taxon>
        <taxon>Eleutherengona</taxon>
        <taxon>Raphignathae</taxon>
        <taxon>Tetranychoidea</taxon>
        <taxon>Tetranychidae</taxon>
        <taxon>Tetranychus</taxon>
    </lineage>
</organism>
<reference evidence="5" key="2">
    <citation type="submission" date="2016-04" db="UniProtKB">
        <authorList>
            <consortium name="EnsemblMetazoa"/>
        </authorList>
    </citation>
    <scope>IDENTIFICATION</scope>
</reference>
<evidence type="ECO:0000256" key="2">
    <source>
        <dbReference type="SAM" id="MobiDB-lite"/>
    </source>
</evidence>
<reference evidence="6" key="1">
    <citation type="submission" date="2011-08" db="EMBL/GenBank/DDBJ databases">
        <authorList>
            <person name="Rombauts S."/>
        </authorList>
    </citation>
    <scope>NUCLEOTIDE SEQUENCE</scope>
    <source>
        <strain evidence="6">London</strain>
    </source>
</reference>
<dbReference type="EC" id="2.7.7.49" evidence="1"/>
<dbReference type="PANTHER" id="PTHR37984:SF5">
    <property type="entry name" value="PROTEIN NYNRIN-LIKE"/>
    <property type="match status" value="1"/>
</dbReference>